<feature type="transmembrane region" description="Helical" evidence="8">
    <location>
        <begin position="269"/>
        <end position="290"/>
    </location>
</feature>
<dbReference type="GeneID" id="61305191"/>
<dbReference type="EMBL" id="FNZM01000001">
    <property type="protein sequence ID" value="SEI80294.1"/>
    <property type="molecule type" value="Genomic_DNA"/>
</dbReference>
<comment type="similarity">
    <text evidence="2 8">Belongs to the NiCoT transporter (TC 2.A.52) family.</text>
</comment>
<feature type="transmembrane region" description="Helical" evidence="8">
    <location>
        <begin position="310"/>
        <end position="327"/>
    </location>
</feature>
<evidence type="ECO:0000256" key="7">
    <source>
        <dbReference type="ARBA" id="ARBA00023136"/>
    </source>
</evidence>
<dbReference type="Proteomes" id="UP000247515">
    <property type="component" value="Unassembled WGS sequence"/>
</dbReference>
<evidence type="ECO:0000313" key="12">
    <source>
        <dbReference type="Proteomes" id="UP000247515"/>
    </source>
</evidence>
<dbReference type="Proteomes" id="UP000183529">
    <property type="component" value="Unassembled WGS sequence"/>
</dbReference>
<keyword evidence="4" id="KW-0533">Nickel</keyword>
<dbReference type="PANTHER" id="PTHR31611:SF0">
    <property type="entry name" value="HIGH-AFFINITY NICKEL TRANSPORT PROTEIN NIC1"/>
    <property type="match status" value="1"/>
</dbReference>
<feature type="transmembrane region" description="Helical" evidence="8">
    <location>
        <begin position="80"/>
        <end position="108"/>
    </location>
</feature>
<dbReference type="PANTHER" id="PTHR31611">
    <property type="entry name" value="HIGH-AFFINITY NICKEL TRANSPORT PROTEIN NIC1"/>
    <property type="match status" value="1"/>
</dbReference>
<proteinExistence type="inferred from homology"/>
<evidence type="ECO:0000313" key="9">
    <source>
        <dbReference type="EMBL" id="PXX19609.1"/>
    </source>
</evidence>
<keyword evidence="12" id="KW-1185">Reference proteome</keyword>
<evidence type="ECO:0000256" key="5">
    <source>
        <dbReference type="ARBA" id="ARBA00022692"/>
    </source>
</evidence>
<feature type="transmembrane region" description="Helical" evidence="8">
    <location>
        <begin position="120"/>
        <end position="141"/>
    </location>
</feature>
<gene>
    <name evidence="9" type="ORF">C7400_10233</name>
    <name evidence="10" type="ORF">SAMN05216550_10134</name>
</gene>
<name>A0A1A5X227_9BURK</name>
<evidence type="ECO:0000313" key="11">
    <source>
        <dbReference type="Proteomes" id="UP000183529"/>
    </source>
</evidence>
<feature type="transmembrane region" description="Helical" evidence="8">
    <location>
        <begin position="221"/>
        <end position="240"/>
    </location>
</feature>
<keyword evidence="3 8" id="KW-0813">Transport</keyword>
<feature type="transmembrane region" description="Helical" evidence="8">
    <location>
        <begin position="191"/>
        <end position="215"/>
    </location>
</feature>
<dbReference type="InterPro" id="IPR011541">
    <property type="entry name" value="Ni/Co_transpt_high_affinity"/>
</dbReference>
<sequence length="348" mass="37305">MTPASRPPLRHKIAALYAFLLALNTGAWLWAICVFRDHPALLGTSLLAWSLGLRHAFDADHIAAIDNVTRKLMQAGQRPLEVGLAFSLGHSTIVVIATMAIAATAASFQGPLERFRDTGALIGTCVSAAFLFAIALFNLLILRSVLRTYRRVRRGEAWSEADLDVLLAGRGLIARLLRPLMRLVTRGWHMYFLGFLFGLGFDTASEIGLLGIAAASATQDLPIWAILVFPALFTAGMTLADTTDSLLMLGAYGWALDDPLRKLRYNLSMTALSVVVAVVVGGIEALSLIGQRLHLEGGVWRAADTLGDQLGLGGFIVAGLFAAGWLASMARFRARSGTPASRTPAGHS</sequence>
<dbReference type="GO" id="GO:0005886">
    <property type="term" value="C:plasma membrane"/>
    <property type="evidence" value="ECO:0007669"/>
    <property type="project" value="UniProtKB-SubCell"/>
</dbReference>
<evidence type="ECO:0000256" key="6">
    <source>
        <dbReference type="ARBA" id="ARBA00022989"/>
    </source>
</evidence>
<dbReference type="InterPro" id="IPR004688">
    <property type="entry name" value="Ni/Co_transpt"/>
</dbReference>
<reference evidence="10 11" key="1">
    <citation type="submission" date="2016-10" db="EMBL/GenBank/DDBJ databases">
        <authorList>
            <person name="Varghese N."/>
            <person name="Submissions S."/>
        </authorList>
    </citation>
    <scope>NUCLEOTIDE SEQUENCE [LARGE SCALE GENOMIC DNA]</scope>
    <source>
        <strain evidence="10 11">LMG 22274</strain>
    </source>
</reference>
<dbReference type="Pfam" id="PF03824">
    <property type="entry name" value="NicO"/>
    <property type="match status" value="1"/>
</dbReference>
<dbReference type="GO" id="GO:0015099">
    <property type="term" value="F:nickel cation transmembrane transporter activity"/>
    <property type="evidence" value="ECO:0007669"/>
    <property type="project" value="UniProtKB-UniRule"/>
</dbReference>
<evidence type="ECO:0000256" key="1">
    <source>
        <dbReference type="ARBA" id="ARBA00004127"/>
    </source>
</evidence>
<dbReference type="GO" id="GO:0012505">
    <property type="term" value="C:endomembrane system"/>
    <property type="evidence" value="ECO:0007669"/>
    <property type="project" value="UniProtKB-SubCell"/>
</dbReference>
<dbReference type="RefSeq" id="WP_065065356.1">
    <property type="nucleotide sequence ID" value="NZ_CADFGN010000005.1"/>
</dbReference>
<dbReference type="EMBL" id="QJJV01000002">
    <property type="protein sequence ID" value="PXX19609.1"/>
    <property type="molecule type" value="Genomic_DNA"/>
</dbReference>
<keyword evidence="6 8" id="KW-1133">Transmembrane helix</keyword>
<dbReference type="AlphaFoldDB" id="A0A1A5X227"/>
<organism evidence="10 11">
    <name type="scientific">Paraburkholderia tropica</name>
    <dbReference type="NCBI Taxonomy" id="92647"/>
    <lineage>
        <taxon>Bacteria</taxon>
        <taxon>Pseudomonadati</taxon>
        <taxon>Pseudomonadota</taxon>
        <taxon>Betaproteobacteria</taxon>
        <taxon>Burkholderiales</taxon>
        <taxon>Burkholderiaceae</taxon>
        <taxon>Paraburkholderia</taxon>
    </lineage>
</organism>
<evidence type="ECO:0000313" key="10">
    <source>
        <dbReference type="EMBL" id="SEI80294.1"/>
    </source>
</evidence>
<evidence type="ECO:0000256" key="8">
    <source>
        <dbReference type="RuleBase" id="RU362101"/>
    </source>
</evidence>
<accession>A0A1A5X227</accession>
<evidence type="ECO:0000256" key="4">
    <source>
        <dbReference type="ARBA" id="ARBA00022596"/>
    </source>
</evidence>
<evidence type="ECO:0000256" key="2">
    <source>
        <dbReference type="ARBA" id="ARBA00010892"/>
    </source>
</evidence>
<comment type="caution">
    <text evidence="10">The sequence shown here is derived from an EMBL/GenBank/DDBJ whole genome shotgun (WGS) entry which is preliminary data.</text>
</comment>
<dbReference type="OrthoDB" id="9776706at2"/>
<feature type="transmembrane region" description="Helical" evidence="8">
    <location>
        <begin position="15"/>
        <end position="35"/>
    </location>
</feature>
<keyword evidence="7 8" id="KW-0472">Membrane</keyword>
<reference evidence="9 12" key="2">
    <citation type="submission" date="2018-05" db="EMBL/GenBank/DDBJ databases">
        <title>Genomic Encyclopedia of Type Strains, Phase IV (KMG-V): Genome sequencing to study the core and pangenomes of soil and plant-associated prokaryotes.</title>
        <authorList>
            <person name="Whitman W."/>
        </authorList>
    </citation>
    <scope>NUCLEOTIDE SEQUENCE [LARGE SCALE GENOMIC DNA]</scope>
    <source>
        <strain evidence="9 12">SIr-6563</strain>
    </source>
</reference>
<comment type="subcellular location">
    <subcellularLocation>
        <location evidence="8">Cell membrane</location>
        <topology evidence="8">Multi-pass membrane protein</topology>
    </subcellularLocation>
    <subcellularLocation>
        <location evidence="1">Endomembrane system</location>
        <topology evidence="1">Multi-pass membrane protein</topology>
    </subcellularLocation>
</comment>
<keyword evidence="5 8" id="KW-0812">Transmembrane</keyword>
<evidence type="ECO:0000256" key="3">
    <source>
        <dbReference type="ARBA" id="ARBA00022448"/>
    </source>
</evidence>
<protein>
    <recommendedName>
        <fullName evidence="8">Nickel/cobalt efflux system</fullName>
    </recommendedName>
</protein>
<dbReference type="NCBIfam" id="TIGR00802">
    <property type="entry name" value="nico"/>
    <property type="match status" value="1"/>
</dbReference>